<dbReference type="InterPro" id="IPR051414">
    <property type="entry name" value="Adenylate-forming_Reductase"/>
</dbReference>
<dbReference type="EMBL" id="KQ086180">
    <property type="protein sequence ID" value="KLO06793.1"/>
    <property type="molecule type" value="Genomic_DNA"/>
</dbReference>
<proteinExistence type="predicted"/>
<dbReference type="AlphaFoldDB" id="A0A0H2RBA9"/>
<dbReference type="InterPro" id="IPR042099">
    <property type="entry name" value="ANL_N_sf"/>
</dbReference>
<dbReference type="InterPro" id="IPR000873">
    <property type="entry name" value="AMP-dep_synth/lig_dom"/>
</dbReference>
<dbReference type="SUPFAM" id="SSF56801">
    <property type="entry name" value="Acetyl-CoA synthetase-like"/>
    <property type="match status" value="1"/>
</dbReference>
<dbReference type="Proteomes" id="UP000053477">
    <property type="component" value="Unassembled WGS sequence"/>
</dbReference>
<evidence type="ECO:0000256" key="1">
    <source>
        <dbReference type="ARBA" id="ARBA00022450"/>
    </source>
</evidence>
<dbReference type="STRING" id="27342.A0A0H2RBA9"/>
<dbReference type="Gene3D" id="1.10.1200.10">
    <property type="entry name" value="ACP-like"/>
    <property type="match status" value="1"/>
</dbReference>
<dbReference type="GO" id="GO:0031177">
    <property type="term" value="F:phosphopantetheine binding"/>
    <property type="evidence" value="ECO:0007669"/>
    <property type="project" value="InterPro"/>
</dbReference>
<keyword evidence="1" id="KW-0596">Phosphopantetheine</keyword>
<protein>
    <submittedName>
        <fullName evidence="4">Acetyl-CoA synthetase-like protein</fullName>
    </submittedName>
</protein>
<dbReference type="OrthoDB" id="429813at2759"/>
<dbReference type="Gene3D" id="3.40.50.720">
    <property type="entry name" value="NAD(P)-binding Rossmann-like Domain"/>
    <property type="match status" value="1"/>
</dbReference>
<sequence>MDYRVLPLRDLPRTQALSSKTFKPPPLDGSMTIAELYDWHLQNTPEHPLFVFADDSGRNHTILWPEVVRAVHGAGRRIRSMVSPGTDTSICPEVPCTVAILCAADTITYYTMMIGIVRAGHTAFPISPRNSPAAIAHLLKAADVKILIVGREKNFQTLAEASLSLVKENKPSTHIIPAFEDLYLPDSEKNFVPLSYRKPDLNEASIILHSSGSTAFPKAIPWNHYQILHIAVFPWFGGRDVTGYRLSCHAIPMFHGMGMMLTNWTCSSGLVLACFDPRTPSTPNPSTVLKGVVDTKARVAFSPPAFIWSRDPESVAILQGLDGVMFGGGPLDQGVGDALTAQGVTLCTSYGCTECGCFNKVFPTDVGKDWDYYEMSEVVEAEFLPDGNGNYELVVKPGPWMLPSVFNTTINGVPAYATGDLVTPHPTKPNFWKIFGRADDQIMHSTGEKTNPGPLENILNQDPFVQSAIMFGRGKFNAGVLIDPAPAYKFDPADVAALTDFRQKVWPSIEKMNQYAPQHSRIFKEMILVSKPSKPFTYTAKLTPRRQAILKGYAEEMEKLYESVDESTQPDFIPPTNWDLVHALHFVRTVVKAVLNVTPGDDDDIFQCGCDSLQATWIRNTLLNALRKSSNLDVRRIPINFIYENPSISALARFLSQVSPSSLLLTNKELVSRKVKDMEALVEKYSANFPSHVSANAPLAEIGIVVLLTGTTGGLGTALLVKLVESPSVSRVYALNRKSSTNILLRQKEAFAIRGLDDNILNSKKLVLLEGDFVDTRLGLDEDLYTEIQSTITHIIHNAYTVNFNLALPSFEPNIAGLRHLICLALSSPRASPPRLLFTSSIGVVRNCTVDGPVKEDYVDATSAVGAGYSESKWVCEQILAVAVKETPLKPIVVRIGQMTGSSTNGYWNPKEWVPTLFKSSVNIGYLPNVTGTISWLPVEVAAAAILEMCDAPNQVLHLAHPNPIAWSALVNPASEALHLQLVPYSRWLSKLESNESVDNAVGKEENSVLQLQEFFRSFSSTAMVDTENGAGEASVGEAMGLKKLDLQEAVKISPSLKNCAPLDFEEAKKWLSSWGLV</sequence>
<reference evidence="4 5" key="1">
    <citation type="submission" date="2015-04" db="EMBL/GenBank/DDBJ databases">
        <title>Complete genome sequence of Schizopora paradoxa KUC8140, a cosmopolitan wood degrader in East Asia.</title>
        <authorList>
            <consortium name="DOE Joint Genome Institute"/>
            <person name="Min B."/>
            <person name="Park H."/>
            <person name="Jang Y."/>
            <person name="Kim J.-J."/>
            <person name="Kim K.H."/>
            <person name="Pangilinan J."/>
            <person name="Lipzen A."/>
            <person name="Riley R."/>
            <person name="Grigoriev I.V."/>
            <person name="Spatafora J.W."/>
            <person name="Choi I.-G."/>
        </authorList>
    </citation>
    <scope>NUCLEOTIDE SEQUENCE [LARGE SCALE GENOMIC DNA]</scope>
    <source>
        <strain evidence="4 5">KUC8140</strain>
    </source>
</reference>
<dbReference type="Pfam" id="PF00501">
    <property type="entry name" value="AMP-binding"/>
    <property type="match status" value="1"/>
</dbReference>
<keyword evidence="5" id="KW-1185">Reference proteome</keyword>
<dbReference type="Pfam" id="PF07993">
    <property type="entry name" value="NAD_binding_4"/>
    <property type="match status" value="1"/>
</dbReference>
<dbReference type="Pfam" id="PF00550">
    <property type="entry name" value="PP-binding"/>
    <property type="match status" value="1"/>
</dbReference>
<dbReference type="PANTHER" id="PTHR43439">
    <property type="entry name" value="PHENYLACETATE-COENZYME A LIGASE"/>
    <property type="match status" value="1"/>
</dbReference>
<evidence type="ECO:0000313" key="5">
    <source>
        <dbReference type="Proteomes" id="UP000053477"/>
    </source>
</evidence>
<evidence type="ECO:0000313" key="4">
    <source>
        <dbReference type="EMBL" id="KLO06793.1"/>
    </source>
</evidence>
<evidence type="ECO:0000259" key="3">
    <source>
        <dbReference type="SMART" id="SM00823"/>
    </source>
</evidence>
<accession>A0A0H2RBA9</accession>
<name>A0A0H2RBA9_9AGAM</name>
<organism evidence="4 5">
    <name type="scientific">Schizopora paradoxa</name>
    <dbReference type="NCBI Taxonomy" id="27342"/>
    <lineage>
        <taxon>Eukaryota</taxon>
        <taxon>Fungi</taxon>
        <taxon>Dikarya</taxon>
        <taxon>Basidiomycota</taxon>
        <taxon>Agaricomycotina</taxon>
        <taxon>Agaricomycetes</taxon>
        <taxon>Hymenochaetales</taxon>
        <taxon>Schizoporaceae</taxon>
        <taxon>Schizopora</taxon>
    </lineage>
</organism>
<dbReference type="SMART" id="SM00823">
    <property type="entry name" value="PKS_PP"/>
    <property type="match status" value="1"/>
</dbReference>
<dbReference type="SUPFAM" id="SSF47336">
    <property type="entry name" value="ACP-like"/>
    <property type="match status" value="1"/>
</dbReference>
<dbReference type="InterPro" id="IPR036736">
    <property type="entry name" value="ACP-like_sf"/>
</dbReference>
<feature type="domain" description="Polyketide synthase-like phosphopantetheine-binding" evidence="3">
    <location>
        <begin position="584"/>
        <end position="659"/>
    </location>
</feature>
<dbReference type="PANTHER" id="PTHR43439:SF2">
    <property type="entry name" value="ENZYME, PUTATIVE (JCVI)-RELATED"/>
    <property type="match status" value="1"/>
</dbReference>
<dbReference type="InterPro" id="IPR020806">
    <property type="entry name" value="PKS_PP-bd"/>
</dbReference>
<dbReference type="Pfam" id="PF23562">
    <property type="entry name" value="AMP-binding_C_3"/>
    <property type="match status" value="1"/>
</dbReference>
<evidence type="ECO:0000256" key="2">
    <source>
        <dbReference type="ARBA" id="ARBA00022553"/>
    </source>
</evidence>
<dbReference type="Gene3D" id="3.40.50.12780">
    <property type="entry name" value="N-terminal domain of ligase-like"/>
    <property type="match status" value="1"/>
</dbReference>
<dbReference type="InterPro" id="IPR036291">
    <property type="entry name" value="NAD(P)-bd_dom_sf"/>
</dbReference>
<dbReference type="InterPro" id="IPR009081">
    <property type="entry name" value="PP-bd_ACP"/>
</dbReference>
<dbReference type="InterPro" id="IPR013120">
    <property type="entry name" value="FAR_NAD-bd"/>
</dbReference>
<dbReference type="InParanoid" id="A0A0H2RBA9"/>
<dbReference type="SUPFAM" id="SSF51735">
    <property type="entry name" value="NAD(P)-binding Rossmann-fold domains"/>
    <property type="match status" value="1"/>
</dbReference>
<keyword evidence="2" id="KW-0597">Phosphoprotein</keyword>
<gene>
    <name evidence="4" type="ORF">SCHPADRAFT_945791</name>
</gene>